<proteinExistence type="predicted"/>
<geneLocation type="plasmid" evidence="1 2">
    <name>pBN2</name>
</geneLocation>
<gene>
    <name evidence="1" type="ORF">CJU94_38735</name>
</gene>
<keyword evidence="1" id="KW-0614">Plasmid</keyword>
<evidence type="ECO:0000313" key="1">
    <source>
        <dbReference type="EMBL" id="ASW04065.1"/>
    </source>
</evidence>
<accession>A0A248VYW2</accession>
<keyword evidence="2" id="KW-1185">Reference proteome</keyword>
<sequence length="225" mass="25275">MDGIQYRNGSAIKHFLSASAAISYAARNEIGDYKLREVTKDAIVNVALEWTPDPSKIREQEYPQIFDLNPHERRGMELLAISKHRGWSLCQHDPWLYEGTLDALSRYVLVQACAMIQFPYPIGDEDKRRKAKLDAMIFADANPLTTRRVGSFCFALCPRVVYFTAPRHAAGWVRGDVATEIIEMIQCDDGEQLDIVLKAIPVNGGPRDFTGVVKAALDQLEVTYG</sequence>
<name>A0A248VYW2_9BURK</name>
<dbReference type="RefSeq" id="WP_095423773.1">
    <property type="nucleotide sequence ID" value="NZ_CP022992.1"/>
</dbReference>
<dbReference type="AlphaFoldDB" id="A0A248VYW2"/>
<dbReference type="Proteomes" id="UP000215158">
    <property type="component" value="Plasmid pBN2"/>
</dbReference>
<organism evidence="1 2">
    <name type="scientific">Paraburkholderia aromaticivorans</name>
    <dbReference type="NCBI Taxonomy" id="2026199"/>
    <lineage>
        <taxon>Bacteria</taxon>
        <taxon>Pseudomonadati</taxon>
        <taxon>Pseudomonadota</taxon>
        <taxon>Betaproteobacteria</taxon>
        <taxon>Burkholderiales</taxon>
        <taxon>Burkholderiaceae</taxon>
        <taxon>Paraburkholderia</taxon>
    </lineage>
</organism>
<protein>
    <submittedName>
        <fullName evidence="1">Uncharacterized protein</fullName>
    </submittedName>
</protein>
<reference evidence="1 2" key="1">
    <citation type="submission" date="2017-08" db="EMBL/GenBank/DDBJ databases">
        <title>Identification and genetic characteristics of simultaneous BTEX- and naphthalene-degrading Paraburkholderia sp. BN5 isolated from petroleum-contaminated soil.</title>
        <authorList>
            <person name="Lee Y."/>
            <person name="Jeon C.O."/>
        </authorList>
    </citation>
    <scope>NUCLEOTIDE SEQUENCE [LARGE SCALE GENOMIC DNA]</scope>
    <source>
        <strain evidence="1 2">BN5</strain>
        <plasmid evidence="1 2">pBN2</plasmid>
    </source>
</reference>
<evidence type="ECO:0000313" key="2">
    <source>
        <dbReference type="Proteomes" id="UP000215158"/>
    </source>
</evidence>
<dbReference type="KEGG" id="parb:CJU94_38735"/>
<dbReference type="EMBL" id="CP022992">
    <property type="protein sequence ID" value="ASW04065.1"/>
    <property type="molecule type" value="Genomic_DNA"/>
</dbReference>